<evidence type="ECO:0000313" key="8">
    <source>
        <dbReference type="EMBL" id="ADL42637.1"/>
    </source>
</evidence>
<protein>
    <recommendedName>
        <fullName evidence="5">Putative pre-16S rRNA nuclease</fullName>
        <ecNumber evidence="5">3.1.-.-</ecNumber>
    </recommendedName>
</protein>
<feature type="domain" description="YqgF/RNase H-like" evidence="7">
    <location>
        <begin position="1"/>
        <end position="102"/>
    </location>
</feature>
<feature type="transmembrane region" description="Helical" evidence="6">
    <location>
        <begin position="141"/>
        <end position="159"/>
    </location>
</feature>
<dbReference type="eggNOG" id="COG0816">
    <property type="taxonomic scope" value="Bacteria"/>
</dbReference>
<dbReference type="GO" id="GO:0000967">
    <property type="term" value="P:rRNA 5'-end processing"/>
    <property type="evidence" value="ECO:0007669"/>
    <property type="project" value="UniProtKB-UniRule"/>
</dbReference>
<evidence type="ECO:0000256" key="3">
    <source>
        <dbReference type="ARBA" id="ARBA00022722"/>
    </source>
</evidence>
<comment type="similarity">
    <text evidence="5">Belongs to the YqgF HJR family.</text>
</comment>
<dbReference type="GO" id="GO:0005829">
    <property type="term" value="C:cytosol"/>
    <property type="evidence" value="ECO:0007669"/>
    <property type="project" value="TreeGrafter"/>
</dbReference>
<keyword evidence="9" id="KW-1185">Reference proteome</keyword>
<accession>D9TKV5</accession>
<dbReference type="CDD" id="cd16964">
    <property type="entry name" value="YqgF"/>
    <property type="match status" value="1"/>
</dbReference>
<dbReference type="KEGG" id="cob:COB47_1345"/>
<evidence type="ECO:0000256" key="4">
    <source>
        <dbReference type="ARBA" id="ARBA00022801"/>
    </source>
</evidence>
<keyword evidence="4 5" id="KW-0378">Hydrolase</keyword>
<dbReference type="PANTHER" id="PTHR33317">
    <property type="entry name" value="POLYNUCLEOTIDYL TRANSFERASE, RIBONUCLEASE H-LIKE SUPERFAMILY PROTEIN"/>
    <property type="match status" value="1"/>
</dbReference>
<evidence type="ECO:0000256" key="5">
    <source>
        <dbReference type="HAMAP-Rule" id="MF_00651"/>
    </source>
</evidence>
<dbReference type="STRING" id="608506.COB47_1345"/>
<dbReference type="InterPro" id="IPR012337">
    <property type="entry name" value="RNaseH-like_sf"/>
</dbReference>
<organism evidence="8 9">
    <name type="scientific">Caldicellulosiruptor obsidiansis (strain ATCC BAA-2073 / JCM 16842 / OB47)</name>
    <dbReference type="NCBI Taxonomy" id="608506"/>
    <lineage>
        <taxon>Bacteria</taxon>
        <taxon>Bacillati</taxon>
        <taxon>Bacillota</taxon>
        <taxon>Bacillota incertae sedis</taxon>
        <taxon>Caldicellulosiruptorales</taxon>
        <taxon>Caldicellulosiruptoraceae</taxon>
        <taxon>Caldicellulosiruptor</taxon>
    </lineage>
</organism>
<dbReference type="SMART" id="SM00732">
    <property type="entry name" value="YqgFc"/>
    <property type="match status" value="1"/>
</dbReference>
<dbReference type="GO" id="GO:0016788">
    <property type="term" value="F:hydrolase activity, acting on ester bonds"/>
    <property type="evidence" value="ECO:0007669"/>
    <property type="project" value="UniProtKB-UniRule"/>
</dbReference>
<comment type="function">
    <text evidence="5">Could be a nuclease involved in processing of the 5'-end of pre-16S rRNA.</text>
</comment>
<dbReference type="HAMAP" id="MF_00651">
    <property type="entry name" value="Nuclease_YqgF"/>
    <property type="match status" value="1"/>
</dbReference>
<keyword evidence="2 5" id="KW-0690">Ribosome biogenesis</keyword>
<dbReference type="Gene3D" id="3.30.420.140">
    <property type="entry name" value="YqgF/RNase H-like domain"/>
    <property type="match status" value="1"/>
</dbReference>
<dbReference type="PANTHER" id="PTHR33317:SF4">
    <property type="entry name" value="POLYNUCLEOTIDYL TRANSFERASE, RIBONUCLEASE H-LIKE SUPERFAMILY PROTEIN"/>
    <property type="match status" value="1"/>
</dbReference>
<evidence type="ECO:0000259" key="7">
    <source>
        <dbReference type="SMART" id="SM00732"/>
    </source>
</evidence>
<dbReference type="InterPro" id="IPR006641">
    <property type="entry name" value="YqgF/RNaseH-like_dom"/>
</dbReference>
<dbReference type="InterPro" id="IPR037027">
    <property type="entry name" value="YqgF/RNaseH-like_dom_sf"/>
</dbReference>
<evidence type="ECO:0000256" key="2">
    <source>
        <dbReference type="ARBA" id="ARBA00022517"/>
    </source>
</evidence>
<gene>
    <name evidence="8" type="ordered locus">COB47_1345</name>
</gene>
<proteinExistence type="inferred from homology"/>
<keyword evidence="3 5" id="KW-0540">Nuclease</keyword>
<dbReference type="Proteomes" id="UP000000347">
    <property type="component" value="Chromosome"/>
</dbReference>
<dbReference type="AlphaFoldDB" id="D9TKV5"/>
<evidence type="ECO:0000256" key="1">
    <source>
        <dbReference type="ARBA" id="ARBA00022490"/>
    </source>
</evidence>
<keyword evidence="6" id="KW-0472">Membrane</keyword>
<dbReference type="NCBIfam" id="TIGR00250">
    <property type="entry name" value="RNAse_H_YqgF"/>
    <property type="match status" value="1"/>
</dbReference>
<keyword evidence="1 5" id="KW-0963">Cytoplasm</keyword>
<dbReference type="EMBL" id="CP002164">
    <property type="protein sequence ID" value="ADL42637.1"/>
    <property type="molecule type" value="Genomic_DNA"/>
</dbReference>
<dbReference type="Pfam" id="PF03652">
    <property type="entry name" value="RuvX"/>
    <property type="match status" value="1"/>
</dbReference>
<comment type="subcellular location">
    <subcellularLocation>
        <location evidence="5">Cytoplasm</location>
    </subcellularLocation>
</comment>
<keyword evidence="6" id="KW-0812">Transmembrane</keyword>
<sequence length="172" mass="20235">MRILCLDIGNSRVGVAISDPLKITAQPLMTIELKNKDLFDELDKIFHTYNIEKVVIGYPLSKLHPDLKDEKLKKIDEISSRIGSRYNVEIVKWDERFSTKAVERVMNEELNWKKRRRQLTRLQQFIFSRGILTFIMEAKNLLCMLILVFLNGILMIKILPRKASDIIEYRRA</sequence>
<dbReference type="EC" id="3.1.-.-" evidence="5"/>
<dbReference type="InterPro" id="IPR005227">
    <property type="entry name" value="YqgF"/>
</dbReference>
<name>D9TKV5_CALOO</name>
<reference evidence="8 9" key="1">
    <citation type="journal article" date="2010" name="J. Bacteriol.">
        <title>Complete genome sequence of the cellulolytic thermophile Caldicellulosiruptor obsidiansis OB47T.</title>
        <authorList>
            <person name="Elkins J.G."/>
            <person name="Lochner A."/>
            <person name="Hamilton-Brehm S.D."/>
            <person name="Davenport K.W."/>
            <person name="Podar M."/>
            <person name="Brown S.D."/>
            <person name="Land M.L."/>
            <person name="Hauser L.J."/>
            <person name="Klingeman D.M."/>
            <person name="Raman B."/>
            <person name="Goodwin L.A."/>
            <person name="Tapia R."/>
            <person name="Meincke L.J."/>
            <person name="Detter J.C."/>
            <person name="Bruce D.C."/>
            <person name="Han C.S."/>
            <person name="Palumbo A.V."/>
            <person name="Cottingham R.W."/>
            <person name="Keller M."/>
            <person name="Graham D.E."/>
        </authorList>
    </citation>
    <scope>NUCLEOTIDE SEQUENCE [LARGE SCALE GENOMIC DNA]</scope>
    <source>
        <strain evidence="9">ATCC BAA-2073 / strain OB47</strain>
    </source>
</reference>
<dbReference type="HOGENOM" id="CLU_1552435_0_0_9"/>
<dbReference type="SUPFAM" id="SSF53098">
    <property type="entry name" value="Ribonuclease H-like"/>
    <property type="match status" value="1"/>
</dbReference>
<keyword evidence="6" id="KW-1133">Transmembrane helix</keyword>
<dbReference type="GO" id="GO:0004518">
    <property type="term" value="F:nuclease activity"/>
    <property type="evidence" value="ECO:0007669"/>
    <property type="project" value="UniProtKB-KW"/>
</dbReference>
<evidence type="ECO:0000313" key="9">
    <source>
        <dbReference type="Proteomes" id="UP000000347"/>
    </source>
</evidence>
<evidence type="ECO:0000256" key="6">
    <source>
        <dbReference type="SAM" id="Phobius"/>
    </source>
</evidence>